<accession>A0A1X6N209</accession>
<feature type="compositionally biased region" description="Basic and acidic residues" evidence="1">
    <location>
        <begin position="195"/>
        <end position="213"/>
    </location>
</feature>
<protein>
    <recommendedName>
        <fullName evidence="2">CBF1-interacting co-repressor CIR N-terminal domain-containing protein</fullName>
    </recommendedName>
</protein>
<evidence type="ECO:0000313" key="3">
    <source>
        <dbReference type="EMBL" id="OSX62493.1"/>
    </source>
</evidence>
<dbReference type="STRING" id="670580.A0A1X6N209"/>
<sequence length="343" mass="38059">MGKLNIAHHKSYHPYRRDNIERVRRDEEEAREKDAIQEGRMMLADSEARIDLLRQRAGGTRTKDRHEDDSDETALQPGPSSIASGGHINLFEDLERSMFSDPRSTKKAPPETEKGIPLAPAAKDLNPWYSDGASGKERETNEDRKIRDLARKSVNDPLTSIKHQLAARPSSSTSTSRRPRPAAPAASSGGQQRAADVRLVRESSERQRALELIRRKKREAAGSETPSTVHGGVSERVGYGDVFNRREVDEARRHRDRRWGGDSRPDDGRSRARWRVDTYIGEVDLLGANQRQQVPGNLGDYSGPFLATGSQQVSKQGCHQDGPESTSRAPSTAPSKPVKTSSS</sequence>
<organism evidence="3 4">
    <name type="scientific">Postia placenta MAD-698-R-SB12</name>
    <dbReference type="NCBI Taxonomy" id="670580"/>
    <lineage>
        <taxon>Eukaryota</taxon>
        <taxon>Fungi</taxon>
        <taxon>Dikarya</taxon>
        <taxon>Basidiomycota</taxon>
        <taxon>Agaricomycotina</taxon>
        <taxon>Agaricomycetes</taxon>
        <taxon>Polyporales</taxon>
        <taxon>Adustoporiaceae</taxon>
        <taxon>Rhodonia</taxon>
    </lineage>
</organism>
<feature type="compositionally biased region" description="Low complexity" evidence="1">
    <location>
        <begin position="183"/>
        <end position="194"/>
    </location>
</feature>
<dbReference type="InterPro" id="IPR019339">
    <property type="entry name" value="CIR_N_dom"/>
</dbReference>
<feature type="compositionally biased region" description="Basic and acidic residues" evidence="1">
    <location>
        <begin position="134"/>
        <end position="154"/>
    </location>
</feature>
<dbReference type="Proteomes" id="UP000194127">
    <property type="component" value="Unassembled WGS sequence"/>
</dbReference>
<dbReference type="PANTHER" id="PTHR22093">
    <property type="entry name" value="LEUKOCYTE RECEPTOR CLUSTER LRC MEMBER 1"/>
    <property type="match status" value="1"/>
</dbReference>
<feature type="compositionally biased region" description="Polar residues" evidence="1">
    <location>
        <begin position="308"/>
        <end position="343"/>
    </location>
</feature>
<reference evidence="3 4" key="1">
    <citation type="submission" date="2017-04" db="EMBL/GenBank/DDBJ databases">
        <title>Genome Sequence of the Model Brown-Rot Fungus Postia placenta SB12.</title>
        <authorList>
            <consortium name="DOE Joint Genome Institute"/>
            <person name="Gaskell J."/>
            <person name="Kersten P."/>
            <person name="Larrondo L.F."/>
            <person name="Canessa P."/>
            <person name="Martinez D."/>
            <person name="Hibbett D."/>
            <person name="Schmoll M."/>
            <person name="Kubicek C.P."/>
            <person name="Martinez A.T."/>
            <person name="Yadav J."/>
            <person name="Master E."/>
            <person name="Magnuson J.K."/>
            <person name="James T."/>
            <person name="Yaver D."/>
            <person name="Berka R."/>
            <person name="Labutti K."/>
            <person name="Lipzen A."/>
            <person name="Aerts A."/>
            <person name="Barry K."/>
            <person name="Henrissat B."/>
            <person name="Blanchette R."/>
            <person name="Grigoriev I."/>
            <person name="Cullen D."/>
        </authorList>
    </citation>
    <scope>NUCLEOTIDE SEQUENCE [LARGE SCALE GENOMIC DNA]</scope>
    <source>
        <strain evidence="3 4">MAD-698-R-SB12</strain>
    </source>
</reference>
<evidence type="ECO:0000256" key="1">
    <source>
        <dbReference type="SAM" id="MobiDB-lite"/>
    </source>
</evidence>
<dbReference type="InterPro" id="IPR039875">
    <property type="entry name" value="LENG1-like"/>
</dbReference>
<proteinExistence type="predicted"/>
<keyword evidence="4" id="KW-1185">Reference proteome</keyword>
<feature type="compositionally biased region" description="Basic and acidic residues" evidence="1">
    <location>
        <begin position="243"/>
        <end position="273"/>
    </location>
</feature>
<dbReference type="OrthoDB" id="2159131at2759"/>
<feature type="region of interest" description="Disordered" evidence="1">
    <location>
        <begin position="285"/>
        <end position="343"/>
    </location>
</feature>
<dbReference type="EMBL" id="KZ110597">
    <property type="protein sequence ID" value="OSX62493.1"/>
    <property type="molecule type" value="Genomic_DNA"/>
</dbReference>
<evidence type="ECO:0000313" key="4">
    <source>
        <dbReference type="Proteomes" id="UP000194127"/>
    </source>
</evidence>
<feature type="domain" description="CBF1-interacting co-repressor CIR N-terminal" evidence="2">
    <location>
        <begin position="11"/>
        <end position="47"/>
    </location>
</feature>
<name>A0A1X6N209_9APHY</name>
<dbReference type="PANTHER" id="PTHR22093:SF0">
    <property type="entry name" value="LEUKOCYTE RECEPTOR CLUSTER MEMBER 1"/>
    <property type="match status" value="1"/>
</dbReference>
<feature type="compositionally biased region" description="Basic and acidic residues" evidence="1">
    <location>
        <begin position="15"/>
        <end position="37"/>
    </location>
</feature>
<feature type="region of interest" description="Disordered" evidence="1">
    <location>
        <begin position="1"/>
        <end position="273"/>
    </location>
</feature>
<dbReference type="RefSeq" id="XP_024339287.1">
    <property type="nucleotide sequence ID" value="XM_024485551.1"/>
</dbReference>
<feature type="compositionally biased region" description="Low complexity" evidence="1">
    <location>
        <begin position="166"/>
        <end position="176"/>
    </location>
</feature>
<dbReference type="SMART" id="SM01083">
    <property type="entry name" value="Cir_N"/>
    <property type="match status" value="1"/>
</dbReference>
<gene>
    <name evidence="3" type="ORF">POSPLADRAFT_1143355</name>
</gene>
<dbReference type="GeneID" id="36330500"/>
<feature type="compositionally biased region" description="Basic residues" evidence="1">
    <location>
        <begin position="1"/>
        <end position="14"/>
    </location>
</feature>
<evidence type="ECO:0000259" key="2">
    <source>
        <dbReference type="SMART" id="SM01083"/>
    </source>
</evidence>
<dbReference type="AlphaFoldDB" id="A0A1X6N209"/>